<gene>
    <name evidence="3" type="ORF">BN10_1590018</name>
</gene>
<dbReference type="PANTHER" id="PTHR21666">
    <property type="entry name" value="PEPTIDASE-RELATED"/>
    <property type="match status" value="1"/>
</dbReference>
<keyword evidence="4" id="KW-1185">Reference proteome</keyword>
<dbReference type="CDD" id="cd12797">
    <property type="entry name" value="M23_peptidase"/>
    <property type="match status" value="1"/>
</dbReference>
<dbReference type="PANTHER" id="PTHR21666:SF289">
    <property type="entry name" value="L-ALA--D-GLU ENDOPEPTIDASE"/>
    <property type="match status" value="1"/>
</dbReference>
<dbReference type="STRING" id="1193181.BN10_1590018"/>
<dbReference type="InterPro" id="IPR016047">
    <property type="entry name" value="M23ase_b-sheet_dom"/>
</dbReference>
<dbReference type="SUPFAM" id="SSF51261">
    <property type="entry name" value="Duplicated hybrid motif"/>
    <property type="match status" value="1"/>
</dbReference>
<feature type="domain" description="M23ase beta-sheet core" evidence="2">
    <location>
        <begin position="35"/>
        <end position="128"/>
    </location>
</feature>
<organism evidence="3 4">
    <name type="scientific">Phycicoccus elongatus Lp2</name>
    <dbReference type="NCBI Taxonomy" id="1193181"/>
    <lineage>
        <taxon>Bacteria</taxon>
        <taxon>Bacillati</taxon>
        <taxon>Actinomycetota</taxon>
        <taxon>Actinomycetes</taxon>
        <taxon>Micrococcales</taxon>
        <taxon>Intrasporangiaceae</taxon>
        <taxon>Phycicoccus</taxon>
    </lineage>
</organism>
<dbReference type="Pfam" id="PF01551">
    <property type="entry name" value="Peptidase_M23"/>
    <property type="match status" value="1"/>
</dbReference>
<dbReference type="AlphaFoldDB" id="N0E0S9"/>
<dbReference type="InterPro" id="IPR050570">
    <property type="entry name" value="Cell_wall_metabolism_enzyme"/>
</dbReference>
<proteinExistence type="predicted"/>
<dbReference type="Gene3D" id="2.70.70.10">
    <property type="entry name" value="Glucose Permease (Domain IIA)"/>
    <property type="match status" value="1"/>
</dbReference>
<name>N0E0S9_9MICO</name>
<dbReference type="InterPro" id="IPR011055">
    <property type="entry name" value="Dup_hybrid_motif"/>
</dbReference>
<dbReference type="HOGENOM" id="CLU_077601_4_2_11"/>
<evidence type="ECO:0000259" key="2">
    <source>
        <dbReference type="Pfam" id="PF01551"/>
    </source>
</evidence>
<evidence type="ECO:0000256" key="1">
    <source>
        <dbReference type="ARBA" id="ARBA00022729"/>
    </source>
</evidence>
<comment type="caution">
    <text evidence="3">The sequence shown here is derived from an EMBL/GenBank/DDBJ whole genome shotgun (WGS) entry which is preliminary data.</text>
</comment>
<protein>
    <recommendedName>
        <fullName evidence="2">M23ase beta-sheet core domain-containing protein</fullName>
    </recommendedName>
</protein>
<accession>N0E0S9</accession>
<evidence type="ECO:0000313" key="4">
    <source>
        <dbReference type="Proteomes" id="UP000013167"/>
    </source>
</evidence>
<evidence type="ECO:0000313" key="3">
    <source>
        <dbReference type="EMBL" id="CCH69366.1"/>
    </source>
</evidence>
<reference evidence="3 4" key="1">
    <citation type="journal article" date="2013" name="ISME J.">
        <title>A metabolic model for members of the genus Tetrasphaera involved in enhanced biological phosphorus removal.</title>
        <authorList>
            <person name="Kristiansen R."/>
            <person name="Nguyen H.T.T."/>
            <person name="Saunders A.M."/>
            <person name="Nielsen J.L."/>
            <person name="Wimmer R."/>
            <person name="Le V.Q."/>
            <person name="McIlroy S.J."/>
            <person name="Petrovski S."/>
            <person name="Seviour R.J."/>
            <person name="Calteau A."/>
            <person name="Nielsen K.L."/>
            <person name="Nielsen P.H."/>
        </authorList>
    </citation>
    <scope>NUCLEOTIDE SEQUENCE [LARGE SCALE GENOMIC DNA]</scope>
    <source>
        <strain evidence="3 4">Lp2</strain>
    </source>
</reference>
<dbReference type="eggNOG" id="COG0739">
    <property type="taxonomic scope" value="Bacteria"/>
</dbReference>
<sequence length="145" mass="15486">MTTQGVGEPRWNWPLAPRPRVERPFDRPDTAWAPGHRGIDLAAPQGATVFAVDDGLVTHVGVIAGRGTVSIRHVSGIHSTYEPIDATVRVGESVTRGQALGLMASARSHCPSGCLHLGAKRGDTYLDPLLLLTVPRIVLMTPVPD</sequence>
<dbReference type="Proteomes" id="UP000013167">
    <property type="component" value="Unassembled WGS sequence"/>
</dbReference>
<dbReference type="EMBL" id="CAIZ01000067">
    <property type="protein sequence ID" value="CCH69366.1"/>
    <property type="molecule type" value="Genomic_DNA"/>
</dbReference>
<keyword evidence="1" id="KW-0732">Signal</keyword>
<dbReference type="GO" id="GO:0004222">
    <property type="term" value="F:metalloendopeptidase activity"/>
    <property type="evidence" value="ECO:0007669"/>
    <property type="project" value="TreeGrafter"/>
</dbReference>